<keyword evidence="5" id="KW-0753">Steroid metabolism</keyword>
<evidence type="ECO:0000256" key="4">
    <source>
        <dbReference type="ARBA" id="ARBA00023098"/>
    </source>
</evidence>
<dbReference type="PANTHER" id="PTHR43180">
    <property type="entry name" value="3-OXOACYL-(ACYL-CARRIER-PROTEIN) REDUCTASE (AFU_ORTHOLOGUE AFUA_6G11210)"/>
    <property type="match status" value="1"/>
</dbReference>
<dbReference type="EMBL" id="JAESVN010000016">
    <property type="protein sequence ID" value="MBL4919270.1"/>
    <property type="molecule type" value="Genomic_DNA"/>
</dbReference>
<sequence length="256" mass="26704">MQLKDKVAIVTGASQGIGEGIAREYITEGAKVILADIQDEKGRALAIELGENCRYVHCDVSQGSDASAVVAAAVAAFGRLDIVVCNSGINLTGTILHLSEADFDKVLSVNLKGAFLVGQAGARWMAANGVQGSIINMSSINAIVASPHILAYAVSKGGINQLTSAMALGLAEHGIRVNGVGPGSIATELLDKIFENDPSVQKGMLARTPLGRLGTVREIARICVFLGCDDSSYMTGETIYADGGRLRLAYTVPVKE</sequence>
<dbReference type="FunFam" id="3.40.50.720:FF:000084">
    <property type="entry name" value="Short-chain dehydrogenase reductase"/>
    <property type="match status" value="1"/>
</dbReference>
<dbReference type="Proteomes" id="UP000648908">
    <property type="component" value="Unassembled WGS sequence"/>
</dbReference>
<keyword evidence="2" id="KW-0560">Oxidoreductase</keyword>
<proteinExistence type="inferred from homology"/>
<organism evidence="6 7">
    <name type="scientific">Szabonella alba</name>
    <dbReference type="NCBI Taxonomy" id="2804194"/>
    <lineage>
        <taxon>Bacteria</taxon>
        <taxon>Pseudomonadati</taxon>
        <taxon>Pseudomonadota</taxon>
        <taxon>Alphaproteobacteria</taxon>
        <taxon>Rhodobacterales</taxon>
        <taxon>Paracoccaceae</taxon>
        <taxon>Szabonella</taxon>
    </lineage>
</organism>
<evidence type="ECO:0000313" key="7">
    <source>
        <dbReference type="Proteomes" id="UP000648908"/>
    </source>
</evidence>
<dbReference type="GO" id="GO:0016491">
    <property type="term" value="F:oxidoreductase activity"/>
    <property type="evidence" value="ECO:0007669"/>
    <property type="project" value="UniProtKB-KW"/>
</dbReference>
<dbReference type="NCBIfam" id="NF005559">
    <property type="entry name" value="PRK07231.1"/>
    <property type="match status" value="1"/>
</dbReference>
<accession>A0A8K0VHH7</accession>
<protein>
    <submittedName>
        <fullName evidence="6">SDR family oxidoreductase</fullName>
    </submittedName>
</protein>
<dbReference type="SUPFAM" id="SSF51735">
    <property type="entry name" value="NAD(P)-binding Rossmann-fold domains"/>
    <property type="match status" value="1"/>
</dbReference>
<dbReference type="PROSITE" id="PS00061">
    <property type="entry name" value="ADH_SHORT"/>
    <property type="match status" value="1"/>
</dbReference>
<dbReference type="AlphaFoldDB" id="A0A8K0VHH7"/>
<dbReference type="PRINTS" id="PR00081">
    <property type="entry name" value="GDHRDH"/>
</dbReference>
<evidence type="ECO:0000256" key="2">
    <source>
        <dbReference type="ARBA" id="ARBA00023002"/>
    </source>
</evidence>
<evidence type="ECO:0000256" key="1">
    <source>
        <dbReference type="ARBA" id="ARBA00006484"/>
    </source>
</evidence>
<comment type="similarity">
    <text evidence="1">Belongs to the short-chain dehydrogenases/reductases (SDR) family.</text>
</comment>
<name>A0A8K0VHH7_9RHOB</name>
<dbReference type="GO" id="GO:0008202">
    <property type="term" value="P:steroid metabolic process"/>
    <property type="evidence" value="ECO:0007669"/>
    <property type="project" value="UniProtKB-KW"/>
</dbReference>
<keyword evidence="7" id="KW-1185">Reference proteome</keyword>
<dbReference type="PANTHER" id="PTHR43180:SF28">
    <property type="entry name" value="NAD(P)-BINDING ROSSMANN-FOLD SUPERFAMILY PROTEIN"/>
    <property type="match status" value="1"/>
</dbReference>
<evidence type="ECO:0000313" key="6">
    <source>
        <dbReference type="EMBL" id="MBL4919270.1"/>
    </source>
</evidence>
<gene>
    <name evidence="6" type="ORF">JL811_18800</name>
</gene>
<dbReference type="PRINTS" id="PR00080">
    <property type="entry name" value="SDRFAMILY"/>
</dbReference>
<dbReference type="InterPro" id="IPR036291">
    <property type="entry name" value="NAD(P)-bd_dom_sf"/>
</dbReference>
<keyword evidence="3" id="KW-0520">NAD</keyword>
<dbReference type="RefSeq" id="WP_202690251.1">
    <property type="nucleotide sequence ID" value="NZ_JAESVN010000016.1"/>
</dbReference>
<dbReference type="InterPro" id="IPR002347">
    <property type="entry name" value="SDR_fam"/>
</dbReference>
<dbReference type="InterPro" id="IPR020904">
    <property type="entry name" value="Sc_DH/Rdtase_CS"/>
</dbReference>
<reference evidence="6" key="1">
    <citation type="submission" date="2021-01" db="EMBL/GenBank/DDBJ databases">
        <title>Tabrizicola alba sp. nov. a motile alkaliphilic bacterium isolated from a soda lake.</title>
        <authorList>
            <person name="Szuroczki S."/>
            <person name="Abbaszade G."/>
            <person name="Schumann P."/>
            <person name="Toth E."/>
        </authorList>
    </citation>
    <scope>NUCLEOTIDE SEQUENCE</scope>
    <source>
        <strain evidence="6">DMG-N-6</strain>
    </source>
</reference>
<evidence type="ECO:0000256" key="3">
    <source>
        <dbReference type="ARBA" id="ARBA00023027"/>
    </source>
</evidence>
<evidence type="ECO:0000256" key="5">
    <source>
        <dbReference type="ARBA" id="ARBA00023221"/>
    </source>
</evidence>
<keyword evidence="4" id="KW-0443">Lipid metabolism</keyword>
<dbReference type="Gene3D" id="3.40.50.720">
    <property type="entry name" value="NAD(P)-binding Rossmann-like Domain"/>
    <property type="match status" value="1"/>
</dbReference>
<dbReference type="Pfam" id="PF13561">
    <property type="entry name" value="adh_short_C2"/>
    <property type="match status" value="1"/>
</dbReference>
<dbReference type="CDD" id="cd05233">
    <property type="entry name" value="SDR_c"/>
    <property type="match status" value="1"/>
</dbReference>
<comment type="caution">
    <text evidence="6">The sequence shown here is derived from an EMBL/GenBank/DDBJ whole genome shotgun (WGS) entry which is preliminary data.</text>
</comment>